<protein>
    <submittedName>
        <fullName evidence="2">General secretion pathway protein K domain protein</fullName>
    </submittedName>
</protein>
<dbReference type="Proteomes" id="UP000006201">
    <property type="component" value="Unassembled WGS sequence"/>
</dbReference>
<dbReference type="Gene3D" id="1.10.40.60">
    <property type="entry name" value="EpsJ-like"/>
    <property type="match status" value="1"/>
</dbReference>
<dbReference type="HOGENOM" id="CLU_936569_0_0_6"/>
<dbReference type="InterPro" id="IPR038072">
    <property type="entry name" value="GspK_central_sf"/>
</dbReference>
<comment type="caution">
    <text evidence="2">The sequence shown here is derived from an EMBL/GenBank/DDBJ whole genome shotgun (WGS) entry which is preliminary data.</text>
</comment>
<evidence type="ECO:0000313" key="2">
    <source>
        <dbReference type="EMBL" id="EAR28889.1"/>
    </source>
</evidence>
<sequence length="297" mass="33907">MIYRKGIALIQVLIITAILSVFALYLNQTAKQQIHLASLAQKRAEAEALLYSAHSKLLFELLTTDKLLYNSEQPIDTSSNKASHRWNFHGQPFNINDFVTIKIQDQAGLLNLHKPNIDLLEQFLISNNIGLTRARIIIDSLLDWQDKDSISREFGRDSVDLNSVRNGPLNDLEELEKVVLLSDEEKKLLFDNTTVSFIGHFNPMSASKELIKSITKNVGSERIIERLRNENALSRGKFEDITGIHDNDNTWLTVSNTLRITYQVEYDSINLKKEFVIKFKPYATGKVSPYTILSERN</sequence>
<gene>
    <name evidence="2" type="ORF">PTD2_07594</name>
</gene>
<evidence type="ECO:0000256" key="1">
    <source>
        <dbReference type="SAM" id="Phobius"/>
    </source>
</evidence>
<dbReference type="RefSeq" id="WP_009838151.1">
    <property type="nucleotide sequence ID" value="NZ_AAOH01000003.1"/>
</dbReference>
<keyword evidence="3" id="KW-1185">Reference proteome</keyword>
<dbReference type="AlphaFoldDB" id="A4C8H4"/>
<keyword evidence="1" id="KW-0812">Transmembrane</keyword>
<reference evidence="2 3" key="1">
    <citation type="submission" date="2006-02" db="EMBL/GenBank/DDBJ databases">
        <authorList>
            <person name="Moran M.A."/>
            <person name="Kjelleberg S."/>
            <person name="Egan S."/>
            <person name="Saunders N."/>
            <person name="Thomas T."/>
            <person name="Ferriera S."/>
            <person name="Johnson J."/>
            <person name="Kravitz S."/>
            <person name="Halpern A."/>
            <person name="Remington K."/>
            <person name="Beeson K."/>
            <person name="Tran B."/>
            <person name="Rogers Y.-H."/>
            <person name="Friedman R."/>
            <person name="Venter J.C."/>
        </authorList>
    </citation>
    <scope>NUCLEOTIDE SEQUENCE [LARGE SCALE GENOMIC DNA]</scope>
    <source>
        <strain evidence="2 3">D2</strain>
    </source>
</reference>
<feature type="transmembrane region" description="Helical" evidence="1">
    <location>
        <begin position="7"/>
        <end position="26"/>
    </location>
</feature>
<dbReference type="STRING" id="87626.PTD2_07594"/>
<accession>A4C8H4</accession>
<keyword evidence="1" id="KW-1133">Transmembrane helix</keyword>
<proteinExistence type="predicted"/>
<dbReference type="eggNOG" id="COG3156">
    <property type="taxonomic scope" value="Bacteria"/>
</dbReference>
<keyword evidence="1" id="KW-0472">Membrane</keyword>
<organism evidence="2 3">
    <name type="scientific">Pseudoalteromonas tunicata D2</name>
    <dbReference type="NCBI Taxonomy" id="87626"/>
    <lineage>
        <taxon>Bacteria</taxon>
        <taxon>Pseudomonadati</taxon>
        <taxon>Pseudomonadota</taxon>
        <taxon>Gammaproteobacteria</taxon>
        <taxon>Alteromonadales</taxon>
        <taxon>Pseudoalteromonadaceae</taxon>
        <taxon>Pseudoalteromonas</taxon>
    </lineage>
</organism>
<dbReference type="EMBL" id="AAOH01000003">
    <property type="protein sequence ID" value="EAR28889.1"/>
    <property type="molecule type" value="Genomic_DNA"/>
</dbReference>
<name>A4C8H4_9GAMM</name>
<evidence type="ECO:0000313" key="3">
    <source>
        <dbReference type="Proteomes" id="UP000006201"/>
    </source>
</evidence>
<dbReference type="SUPFAM" id="SSF158544">
    <property type="entry name" value="GspK insert domain-like"/>
    <property type="match status" value="1"/>
</dbReference>
<dbReference type="OrthoDB" id="9181871at2"/>